<dbReference type="PaxDb" id="67767-A0A0J7L740"/>
<dbReference type="EMBL" id="LBMM01000393">
    <property type="protein sequence ID" value="KMQ98494.1"/>
    <property type="molecule type" value="Genomic_DNA"/>
</dbReference>
<accession>A0A0J7L740</accession>
<feature type="region of interest" description="Disordered" evidence="1">
    <location>
        <begin position="52"/>
        <end position="95"/>
    </location>
</feature>
<reference evidence="2 3" key="1">
    <citation type="submission" date="2015-04" db="EMBL/GenBank/DDBJ databases">
        <title>Lasius niger genome sequencing.</title>
        <authorList>
            <person name="Konorov E.A."/>
            <person name="Nikitin M.A."/>
            <person name="Kirill M.V."/>
            <person name="Chang P."/>
        </authorList>
    </citation>
    <scope>NUCLEOTIDE SEQUENCE [LARGE SCALE GENOMIC DNA]</scope>
    <source>
        <tissue evidence="2">Whole</tissue>
    </source>
</reference>
<evidence type="ECO:0000313" key="3">
    <source>
        <dbReference type="Proteomes" id="UP000036403"/>
    </source>
</evidence>
<feature type="region of interest" description="Disordered" evidence="1">
    <location>
        <begin position="1"/>
        <end position="27"/>
    </location>
</feature>
<keyword evidence="3" id="KW-1185">Reference proteome</keyword>
<protein>
    <submittedName>
        <fullName evidence="2">Arginine serine-rich coiled-coil protein 2</fullName>
    </submittedName>
</protein>
<dbReference type="STRING" id="67767.A0A0J7L740"/>
<organism evidence="2 3">
    <name type="scientific">Lasius niger</name>
    <name type="common">Black garden ant</name>
    <dbReference type="NCBI Taxonomy" id="67767"/>
    <lineage>
        <taxon>Eukaryota</taxon>
        <taxon>Metazoa</taxon>
        <taxon>Ecdysozoa</taxon>
        <taxon>Arthropoda</taxon>
        <taxon>Hexapoda</taxon>
        <taxon>Insecta</taxon>
        <taxon>Pterygota</taxon>
        <taxon>Neoptera</taxon>
        <taxon>Endopterygota</taxon>
        <taxon>Hymenoptera</taxon>
        <taxon>Apocrita</taxon>
        <taxon>Aculeata</taxon>
        <taxon>Formicoidea</taxon>
        <taxon>Formicidae</taxon>
        <taxon>Formicinae</taxon>
        <taxon>Lasius</taxon>
        <taxon>Lasius</taxon>
    </lineage>
</organism>
<dbReference type="AlphaFoldDB" id="A0A0J7L740"/>
<sequence length="95" mass="10784">MANVRETDERIDAPRHDSASERHDTRFRDSQQFIGQLIVRCLYAIMDSLANYASDGDNSNNSDDVKMPAQGQEEANRRASDANYDPVQMDMSEVE</sequence>
<proteinExistence type="predicted"/>
<evidence type="ECO:0000313" key="2">
    <source>
        <dbReference type="EMBL" id="KMQ98494.1"/>
    </source>
</evidence>
<evidence type="ECO:0000256" key="1">
    <source>
        <dbReference type="SAM" id="MobiDB-lite"/>
    </source>
</evidence>
<gene>
    <name evidence="2" type="ORF">RF55_1164</name>
</gene>
<dbReference type="Proteomes" id="UP000036403">
    <property type="component" value="Unassembled WGS sequence"/>
</dbReference>
<name>A0A0J7L740_LASNI</name>
<comment type="caution">
    <text evidence="2">The sequence shown here is derived from an EMBL/GenBank/DDBJ whole genome shotgun (WGS) entry which is preliminary data.</text>
</comment>